<dbReference type="CDD" id="cd00519">
    <property type="entry name" value="Lipase_3"/>
    <property type="match status" value="1"/>
</dbReference>
<dbReference type="InterPro" id="IPR029058">
    <property type="entry name" value="AB_hydrolase_fold"/>
</dbReference>
<gene>
    <name evidence="3" type="ORF">CAC42_8248</name>
</gene>
<feature type="region of interest" description="Disordered" evidence="1">
    <location>
        <begin position="1"/>
        <end position="68"/>
    </location>
</feature>
<dbReference type="InParanoid" id="A0A2K1QJD0"/>
<dbReference type="STRING" id="2082308.A0A2K1QJD0"/>
<dbReference type="EMBL" id="NKHZ01000080">
    <property type="protein sequence ID" value="PNS15247.1"/>
    <property type="molecule type" value="Genomic_DNA"/>
</dbReference>
<dbReference type="Gene3D" id="3.40.50.1820">
    <property type="entry name" value="alpha/beta hydrolase"/>
    <property type="match status" value="1"/>
</dbReference>
<evidence type="ECO:0000256" key="1">
    <source>
        <dbReference type="SAM" id="MobiDB-lite"/>
    </source>
</evidence>
<dbReference type="InterPro" id="IPR002921">
    <property type="entry name" value="Fungal_lipase-type"/>
</dbReference>
<dbReference type="AlphaFoldDB" id="A0A2K1QJD0"/>
<evidence type="ECO:0000313" key="3">
    <source>
        <dbReference type="EMBL" id="PNS15247.1"/>
    </source>
</evidence>
<dbReference type="OrthoDB" id="438440at2759"/>
<comment type="caution">
    <text evidence="3">The sequence shown here is derived from an EMBL/GenBank/DDBJ whole genome shotgun (WGS) entry which is preliminary data.</text>
</comment>
<dbReference type="Pfam" id="PF01764">
    <property type="entry name" value="Lipase_3"/>
    <property type="match status" value="1"/>
</dbReference>
<feature type="domain" description="Fungal lipase-type" evidence="2">
    <location>
        <begin position="304"/>
        <end position="453"/>
    </location>
</feature>
<reference evidence="3 4" key="1">
    <citation type="submission" date="2017-06" db="EMBL/GenBank/DDBJ databases">
        <title>Draft genome sequence of a variant of Elsinoe murrayae.</title>
        <authorList>
            <person name="Cheng Q."/>
        </authorList>
    </citation>
    <scope>NUCLEOTIDE SEQUENCE [LARGE SCALE GENOMIC DNA]</scope>
    <source>
        <strain evidence="3 4">CQ-2017a</strain>
    </source>
</reference>
<proteinExistence type="predicted"/>
<keyword evidence="4" id="KW-1185">Reference proteome</keyword>
<sequence>MADGLHYQYPSFPPPPYTVIDLQQGRPVPPIPQPSSTPGGKVVPQAKKTGSKKHSEHADKERKTRKHGVYGRCNLSKSYVSLAQQAVASPSQLCLRSAPTAEHVAPVPAPPSRSVGAQCLDSLTSDCVREGTELYKDVCRAIDNATSVLDVSVGRASRQRAGQTELSTRADWGLDGRTISQGQIPHSTYAYYDQGPYSPHQNNTTLQVDDIVPDAATRENVSSKVYQYANSRLPSDLQPFRAYMETYRLLSIAARYSLSAYSPPTATPPTQDNSLESHIPASFLTGTKAMVLKSIPVDNQSTLVFAIRGSHSFADWAVNFRPAPSSPLHFLDDPDNYVHSGFLSVAKSMIKPVAARLRQLLEQDPSRCNSSLLITGHSAGGAVAALLYAHMLSQHVESELTILTNVFRRVHCVTFGAPPVTLLPLAKPDMDRYRKWCFFGVVNQGDPVARASKEYVASLARLWLAPVPVLRASDAPHPHISGKDKRGKATKSTEGNKCVKGLIKAAKSLADLRGQNEVQRPLVRPVWKVPPAALSCAGRLVLMREKPGSVGAGDGRIEVCAVSDDLLRGVVFGDPAMHSMSLYARRVEMLAFRAVTGRET</sequence>
<dbReference type="SUPFAM" id="SSF53474">
    <property type="entry name" value="alpha/beta-Hydrolases"/>
    <property type="match status" value="1"/>
</dbReference>
<dbReference type="Proteomes" id="UP000243797">
    <property type="component" value="Unassembled WGS sequence"/>
</dbReference>
<name>A0A2K1QJD0_9PEZI</name>
<evidence type="ECO:0000313" key="4">
    <source>
        <dbReference type="Proteomes" id="UP000243797"/>
    </source>
</evidence>
<accession>A0A2K1QJD0</accession>
<protein>
    <submittedName>
        <fullName evidence="3">Protein phosphatase 2C 4</fullName>
    </submittedName>
</protein>
<dbReference type="PANTHER" id="PTHR46023:SF6">
    <property type="entry name" value="LIPASE CLASS 3 FAMILY PROTEIN"/>
    <property type="match status" value="1"/>
</dbReference>
<dbReference type="PANTHER" id="PTHR46023">
    <property type="entry name" value="LIPASE CLASS 3 PROTEIN-LIKE"/>
    <property type="match status" value="1"/>
</dbReference>
<dbReference type="GO" id="GO:0006629">
    <property type="term" value="P:lipid metabolic process"/>
    <property type="evidence" value="ECO:0007669"/>
    <property type="project" value="InterPro"/>
</dbReference>
<evidence type="ECO:0000259" key="2">
    <source>
        <dbReference type="Pfam" id="PF01764"/>
    </source>
</evidence>
<organism evidence="3 4">
    <name type="scientific">Sphaceloma murrayae</name>
    <dbReference type="NCBI Taxonomy" id="2082308"/>
    <lineage>
        <taxon>Eukaryota</taxon>
        <taxon>Fungi</taxon>
        <taxon>Dikarya</taxon>
        <taxon>Ascomycota</taxon>
        <taxon>Pezizomycotina</taxon>
        <taxon>Dothideomycetes</taxon>
        <taxon>Dothideomycetidae</taxon>
        <taxon>Myriangiales</taxon>
        <taxon>Elsinoaceae</taxon>
        <taxon>Sphaceloma</taxon>
    </lineage>
</organism>